<gene>
    <name evidence="2" type="ordered locus">CENSYa_1303</name>
</gene>
<feature type="coiled-coil region" evidence="1">
    <location>
        <begin position="197"/>
        <end position="231"/>
    </location>
</feature>
<protein>
    <submittedName>
        <fullName evidence="2">Uncharacterized protein</fullName>
    </submittedName>
</protein>
<dbReference type="KEGG" id="csy:CENSYa_1303"/>
<keyword evidence="1" id="KW-0175">Coiled coil</keyword>
<feature type="coiled-coil region" evidence="1">
    <location>
        <begin position="369"/>
        <end position="403"/>
    </location>
</feature>
<organism evidence="2 3">
    <name type="scientific">Cenarchaeum symbiosum (strain A)</name>
    <dbReference type="NCBI Taxonomy" id="414004"/>
    <lineage>
        <taxon>Archaea</taxon>
        <taxon>Nitrososphaerota</taxon>
        <taxon>Candidatus Cenarchaeales</taxon>
        <taxon>Candidatus Cenarchaeaceae</taxon>
        <taxon>Candidatus Cenarchaeum</taxon>
    </lineage>
</organism>
<dbReference type="STRING" id="414004.CENSYa_1303"/>
<dbReference type="EMBL" id="DP000238">
    <property type="protein sequence ID" value="ABK77926.1"/>
    <property type="molecule type" value="Genomic_DNA"/>
</dbReference>
<dbReference type="AlphaFoldDB" id="A0RX59"/>
<keyword evidence="3" id="KW-1185">Reference proteome</keyword>
<proteinExistence type="predicted"/>
<evidence type="ECO:0000313" key="3">
    <source>
        <dbReference type="Proteomes" id="UP000000758"/>
    </source>
</evidence>
<accession>A0RX59</accession>
<evidence type="ECO:0000256" key="1">
    <source>
        <dbReference type="SAM" id="Coils"/>
    </source>
</evidence>
<name>A0RX59_CENSY</name>
<reference evidence="2 3" key="1">
    <citation type="journal article" date="2006" name="Proc. Natl. Acad. Sci. U.S.A.">
        <title>Genomic analysis of the uncultivated marine crenarchaeote Cenarchaeum symbiosum.</title>
        <authorList>
            <person name="Hallam S.J."/>
            <person name="Konstantinidis K.T."/>
            <person name="Putnam N."/>
            <person name="Schleper C."/>
            <person name="Watanabe Y."/>
            <person name="Sugahara J."/>
            <person name="Preston C."/>
            <person name="de la Torre J."/>
            <person name="Richardson P.M."/>
            <person name="DeLong E.F."/>
        </authorList>
    </citation>
    <scope>NUCLEOTIDE SEQUENCE [LARGE SCALE GENOMIC DNA]</scope>
    <source>
        <strain evidence="3">A</strain>
    </source>
</reference>
<dbReference type="EnsemblBacteria" id="ABK77926">
    <property type="protein sequence ID" value="ABK77926"/>
    <property type="gene ID" value="CENSYa_1303"/>
</dbReference>
<dbReference type="Proteomes" id="UP000000758">
    <property type="component" value="Chromosome"/>
</dbReference>
<dbReference type="HOGENOM" id="CLU_634019_0_0_2"/>
<sequence>MVFGWGKKKPAREEPAEMQEQQEVEIGLAEIGGILEEVSAARGAALVSEARQLREKMSPLLKELGSLADQLDGDSLDVEEIDKHLRTIIERGKKHIIPIIRAETAPLPEVSTIQDAEALGARAVRSLKRIEDALGRQSKVINQFAKKYAARLRVVLADLEVHRSSMQGLLDVHGRVRRGIDTINGGITGINGAAASLERGARRITELEGSLARLEEAAGRARSSIKEAKGSGAYAASLEIQGELGRLSPERAALSRETSDQFTKISRPLGKYGYVSALDKAGRELLKELSERPFEAISEVNKDGIKEILGSVRRGVQGGSVSVKDPDKAVQSIDEITEMLGGLIRKKAEFLKREDGLKGRLGGLDLGGLRAAETDLEKASAGLDDARAKVERLKSEMSETARRLPGMVMDVESALRRISPVRYRLRMPENP</sequence>
<evidence type="ECO:0000313" key="2">
    <source>
        <dbReference type="EMBL" id="ABK77926.1"/>
    </source>
</evidence>